<reference evidence="2" key="1">
    <citation type="journal article" date="2019" name="Int. J. Syst. Evol. Microbiol.">
        <title>The Global Catalogue of Microorganisms (GCM) 10K type strain sequencing project: providing services to taxonomists for standard genome sequencing and annotation.</title>
        <authorList>
            <consortium name="The Broad Institute Genomics Platform"/>
            <consortium name="The Broad Institute Genome Sequencing Center for Infectious Disease"/>
            <person name="Wu L."/>
            <person name="Ma J."/>
        </authorList>
    </citation>
    <scope>NUCLEOTIDE SEQUENCE [LARGE SCALE GENOMIC DNA]</scope>
    <source>
        <strain evidence="2">JCM 16898</strain>
    </source>
</reference>
<organism evidence="1 2">
    <name type="scientific">Amycolatopsis ultiminotia</name>
    <dbReference type="NCBI Taxonomy" id="543629"/>
    <lineage>
        <taxon>Bacteria</taxon>
        <taxon>Bacillati</taxon>
        <taxon>Actinomycetota</taxon>
        <taxon>Actinomycetes</taxon>
        <taxon>Pseudonocardiales</taxon>
        <taxon>Pseudonocardiaceae</taxon>
        <taxon>Amycolatopsis</taxon>
    </lineage>
</organism>
<evidence type="ECO:0000313" key="1">
    <source>
        <dbReference type="EMBL" id="GAA3566244.1"/>
    </source>
</evidence>
<name>A0ABP6XH20_9PSEU</name>
<sequence length="118" mass="12566">MYESEHVTGETPSVGHVLNDRACVSTHGRMYESGAAGPAAVYHCSAGSRSSGYAVDGESRIAVALELLPCCREQSIVELGSAATPGWVILAGFTLRFHTLRVHVYLTLRDACILRSSG</sequence>
<accession>A0ABP6XH20</accession>
<dbReference type="EMBL" id="BAAAZN010000013">
    <property type="protein sequence ID" value="GAA3566244.1"/>
    <property type="molecule type" value="Genomic_DNA"/>
</dbReference>
<keyword evidence="2" id="KW-1185">Reference proteome</keyword>
<comment type="caution">
    <text evidence="1">The sequence shown here is derived from an EMBL/GenBank/DDBJ whole genome shotgun (WGS) entry which is preliminary data.</text>
</comment>
<gene>
    <name evidence="1" type="ORF">GCM10022222_57660</name>
</gene>
<evidence type="ECO:0000313" key="2">
    <source>
        <dbReference type="Proteomes" id="UP001500689"/>
    </source>
</evidence>
<dbReference type="Proteomes" id="UP001500689">
    <property type="component" value="Unassembled WGS sequence"/>
</dbReference>
<protein>
    <submittedName>
        <fullName evidence="1">Uncharacterized protein</fullName>
    </submittedName>
</protein>
<proteinExistence type="predicted"/>